<gene>
    <name evidence="2" type="ORF">MPDQ_004138</name>
</gene>
<dbReference type="EMBL" id="VIFY01000260">
    <property type="protein sequence ID" value="TQB68049.1"/>
    <property type="molecule type" value="Genomic_DNA"/>
</dbReference>
<proteinExistence type="predicted"/>
<evidence type="ECO:0000313" key="2">
    <source>
        <dbReference type="EMBL" id="TQB68049.1"/>
    </source>
</evidence>
<dbReference type="OrthoDB" id="5596422at2759"/>
<feature type="compositionally biased region" description="Acidic residues" evidence="1">
    <location>
        <begin position="572"/>
        <end position="661"/>
    </location>
</feature>
<dbReference type="AlphaFoldDB" id="A0A507QHR8"/>
<comment type="caution">
    <text evidence="2">The sequence shown here is derived from an EMBL/GenBank/DDBJ whole genome shotgun (WGS) entry which is preliminary data.</text>
</comment>
<feature type="region of interest" description="Disordered" evidence="1">
    <location>
        <begin position="570"/>
        <end position="675"/>
    </location>
</feature>
<organism evidence="2 3">
    <name type="scientific">Monascus purpureus</name>
    <name type="common">Red mold</name>
    <name type="synonym">Monascus anka</name>
    <dbReference type="NCBI Taxonomy" id="5098"/>
    <lineage>
        <taxon>Eukaryota</taxon>
        <taxon>Fungi</taxon>
        <taxon>Dikarya</taxon>
        <taxon>Ascomycota</taxon>
        <taxon>Pezizomycotina</taxon>
        <taxon>Eurotiomycetes</taxon>
        <taxon>Eurotiomycetidae</taxon>
        <taxon>Eurotiales</taxon>
        <taxon>Aspergillaceae</taxon>
        <taxon>Monascus</taxon>
    </lineage>
</organism>
<protein>
    <submittedName>
        <fullName evidence="2">Uncharacterized protein</fullName>
    </submittedName>
</protein>
<sequence>MENRRPQSQHQPQPLRIAKTPTLSKLGVGPISRYPHIPRRRSSLCAVSRTCSGQSAISTRTPSFGNDVGQLQILKTRADTNVLDEAFRRDLDDVDELDVEKNGLELARQNRLKTRNRLLPWFFRTASPRPWFTSAKSSRDPVRIPPLADSLGSTLSAGKQPGMSIRTSCRQFSLQPEGLSHSVPRRVPVATVNLKAIAESPRIRAHSISMWVTVDAFVDVNPVESFDFECLTPLDMVIILDDVPLMSIGTLRKAVTSCSVVVSSLNTEIDHFAIGYLDAGSEDHLNVLLPLGLNSVRSAMRAMETYQIAHLAGKNDKKPDIHKAIRRAASMLNSRGRATIGHILFITASLGMQFSIPSMGEKLSIHTMSPDCRFHFENEETPRGWHVFSDTECYEKGSAKDIVQGKVRKMVRHIRAGVDSGAITDLTLNLTPREDCQILSIWEDTQLPTLRPGERWVVPVQVSVPATDQRSIEDDRPAVNGSSYPIEKLMNQLYEMLGSFSREVVTQDIMAACLEYKHSALGEHATVRSESYCRMKRNVHRCYPEGAGPGLPIMGNLVLVEEMGGLRAGRFEEDEEEYYEEEEEDEEGYDGGEEDGGDDGDGDDDDYEGGNSEEDEDEEDEEDEEEEEEDCEEEREEEEQPEGHEEDEEGEMYEEDVYFDDGDYRHSEGEQLYRW</sequence>
<keyword evidence="3" id="KW-1185">Reference proteome</keyword>
<evidence type="ECO:0000313" key="3">
    <source>
        <dbReference type="Proteomes" id="UP000319663"/>
    </source>
</evidence>
<feature type="compositionally biased region" description="Basic and acidic residues" evidence="1">
    <location>
        <begin position="662"/>
        <end position="675"/>
    </location>
</feature>
<dbReference type="Proteomes" id="UP000319663">
    <property type="component" value="Unassembled WGS sequence"/>
</dbReference>
<name>A0A507QHR8_MONPU</name>
<evidence type="ECO:0000256" key="1">
    <source>
        <dbReference type="SAM" id="MobiDB-lite"/>
    </source>
</evidence>
<dbReference type="STRING" id="5098.A0A507QHR8"/>
<accession>A0A507QHR8</accession>
<reference evidence="2 3" key="1">
    <citation type="submission" date="2019-06" db="EMBL/GenBank/DDBJ databases">
        <title>Wine fermentation using esterase from Monascus purpureus.</title>
        <authorList>
            <person name="Geng C."/>
            <person name="Zhang Y."/>
        </authorList>
    </citation>
    <scope>NUCLEOTIDE SEQUENCE [LARGE SCALE GENOMIC DNA]</scope>
    <source>
        <strain evidence="2">HQ1</strain>
    </source>
</reference>